<evidence type="ECO:0000259" key="2">
    <source>
        <dbReference type="Pfam" id="PF07593"/>
    </source>
</evidence>
<evidence type="ECO:0000313" key="3">
    <source>
        <dbReference type="EMBL" id="EMI26068.1"/>
    </source>
</evidence>
<dbReference type="InterPro" id="IPR013517">
    <property type="entry name" value="FG-GAP"/>
</dbReference>
<name>M5S366_9BACT</name>
<dbReference type="EMBL" id="ANOF01000107">
    <property type="protein sequence ID" value="EMI26068.1"/>
    <property type="molecule type" value="Genomic_DNA"/>
</dbReference>
<dbReference type="SUPFAM" id="SSF69318">
    <property type="entry name" value="Integrin alpha N-terminal domain"/>
    <property type="match status" value="1"/>
</dbReference>
<dbReference type="Pfam" id="PF13517">
    <property type="entry name" value="FG-GAP_3"/>
    <property type="match status" value="3"/>
</dbReference>
<organism evidence="3 4">
    <name type="scientific">Rhodopirellula europaea SH398</name>
    <dbReference type="NCBI Taxonomy" id="1263868"/>
    <lineage>
        <taxon>Bacteria</taxon>
        <taxon>Pseudomonadati</taxon>
        <taxon>Planctomycetota</taxon>
        <taxon>Planctomycetia</taxon>
        <taxon>Pirellulales</taxon>
        <taxon>Pirellulaceae</taxon>
        <taxon>Rhodopirellula</taxon>
    </lineage>
</organism>
<accession>M5S366</accession>
<dbReference type="PANTHER" id="PTHR16026:SF0">
    <property type="entry name" value="CARTILAGE ACIDIC PROTEIN 1"/>
    <property type="match status" value="1"/>
</dbReference>
<dbReference type="Pfam" id="PF07593">
    <property type="entry name" value="UnbV_ASPIC"/>
    <property type="match status" value="1"/>
</dbReference>
<evidence type="ECO:0000313" key="4">
    <source>
        <dbReference type="Proteomes" id="UP000011996"/>
    </source>
</evidence>
<keyword evidence="1" id="KW-0732">Signal</keyword>
<dbReference type="AlphaFoldDB" id="M5S366"/>
<dbReference type="OrthoDB" id="5287961at2"/>
<evidence type="ECO:0000256" key="1">
    <source>
        <dbReference type="ARBA" id="ARBA00022729"/>
    </source>
</evidence>
<dbReference type="RefSeq" id="WP_008667969.1">
    <property type="nucleotide sequence ID" value="NZ_ANOF01000107.1"/>
</dbReference>
<dbReference type="PATRIC" id="fig|1263868.3.peg.3672"/>
<dbReference type="InterPro" id="IPR011519">
    <property type="entry name" value="UnbV_ASPIC"/>
</dbReference>
<dbReference type="PANTHER" id="PTHR16026">
    <property type="entry name" value="CARTILAGE ACIDIC PROTEIN 1"/>
    <property type="match status" value="1"/>
</dbReference>
<gene>
    <name evidence="3" type="ORF">RESH_03405</name>
</gene>
<feature type="domain" description="ASPIC/UnbV" evidence="2">
    <location>
        <begin position="513"/>
        <end position="574"/>
    </location>
</feature>
<dbReference type="InterPro" id="IPR027039">
    <property type="entry name" value="Crtac1"/>
</dbReference>
<comment type="caution">
    <text evidence="3">The sequence shown here is derived from an EMBL/GenBank/DDBJ whole genome shotgun (WGS) entry which is preliminary data.</text>
</comment>
<dbReference type="STRING" id="1263868.RESH_03405"/>
<dbReference type="Gene3D" id="2.130.10.130">
    <property type="entry name" value="Integrin alpha, N-terminal"/>
    <property type="match status" value="2"/>
</dbReference>
<dbReference type="Proteomes" id="UP000011996">
    <property type="component" value="Unassembled WGS sequence"/>
</dbReference>
<protein>
    <submittedName>
        <fullName evidence="3">ASPIC/UnbV domain-containing protein</fullName>
    </submittedName>
</protein>
<sequence length="585" mass="64015">MIGCSRNESSQDQITVVESSVTVEKDARLFTDIASDISDESTETIGDRQMPDVVPENLTRSLSFQDAADELGLAFEYRTGQQADLWMPESMGGGVGVLDHDLDGLPDLVFSQGGNRRPGELALQDCLSLFRNRSGEAFEASPEAFGNGRADYGQGVAVGDFNSDGFEDVYLTTTGTNLLFQNCGDGTFVDVTEQTLGSAEDRWSTSAQFADLNGDGLLDLYVCNYLKYDMVAGPICRDTNGEDRLCRPQEFASWENQAFINQGDGSYRDEAEIRGLSGPNGKSLGVAIADFDRDNRPDIYIANDTTANFLFRGDERGNYSEEAVIRGCATNLRGEFEAGMGVAVSDVDRDGWLDVFCTNYFNESNTLYRNLGNSGFQDATSSLGLSLPSLSVLGFGATFCDFDHDGRDELFVTNGHVDNHPRNQLQKMPPQLFALSGEQFQDVSPLLGSFFSDAKIGRGVAKLDFDIDGDLDLVVVHQNSPTALLVNQFDHAQGRWLQVGFIGTVSSRHGQGVTVLVEQNGHRQYREVTGGGTYLSTDQKITHFGFESDTPVHLEVRWPSGQVERFSGVQTNQVMQLIEPGYHGP</sequence>
<proteinExistence type="predicted"/>
<reference evidence="3 4" key="1">
    <citation type="journal article" date="2013" name="Mar. Genomics">
        <title>Expression of sulfatases in Rhodopirellula baltica and the diversity of sulfatases in the genus Rhodopirellula.</title>
        <authorList>
            <person name="Wegner C.E."/>
            <person name="Richter-Heitmann T."/>
            <person name="Klindworth A."/>
            <person name="Klockow C."/>
            <person name="Richter M."/>
            <person name="Achstetter T."/>
            <person name="Glockner F.O."/>
            <person name="Harder J."/>
        </authorList>
    </citation>
    <scope>NUCLEOTIDE SEQUENCE [LARGE SCALE GENOMIC DNA]</scope>
    <source>
        <strain evidence="3 4">SH398</strain>
    </source>
</reference>
<dbReference type="InterPro" id="IPR028994">
    <property type="entry name" value="Integrin_alpha_N"/>
</dbReference>